<name>B9G052_ORYSJ</name>
<protein>
    <recommendedName>
        <fullName evidence="3">Non-haem dioxygenase N-terminal domain-containing protein</fullName>
    </recommendedName>
</protein>
<reference evidence="2" key="1">
    <citation type="journal article" date="2005" name="PLoS Biol.">
        <title>The genomes of Oryza sativa: a history of duplications.</title>
        <authorList>
            <person name="Yu J."/>
            <person name="Wang J."/>
            <person name="Lin W."/>
            <person name="Li S."/>
            <person name="Li H."/>
            <person name="Zhou J."/>
            <person name="Ni P."/>
            <person name="Dong W."/>
            <person name="Hu S."/>
            <person name="Zeng C."/>
            <person name="Zhang J."/>
            <person name="Zhang Y."/>
            <person name="Li R."/>
            <person name="Xu Z."/>
            <person name="Li S."/>
            <person name="Li X."/>
            <person name="Zheng H."/>
            <person name="Cong L."/>
            <person name="Lin L."/>
            <person name="Yin J."/>
            <person name="Geng J."/>
            <person name="Li G."/>
            <person name="Shi J."/>
            <person name="Liu J."/>
            <person name="Lv H."/>
            <person name="Li J."/>
            <person name="Wang J."/>
            <person name="Deng Y."/>
            <person name="Ran L."/>
            <person name="Shi X."/>
            <person name="Wang X."/>
            <person name="Wu Q."/>
            <person name="Li C."/>
            <person name="Ren X."/>
            <person name="Wang J."/>
            <person name="Wang X."/>
            <person name="Li D."/>
            <person name="Liu D."/>
            <person name="Zhang X."/>
            <person name="Ji Z."/>
            <person name="Zhao W."/>
            <person name="Sun Y."/>
            <person name="Zhang Z."/>
            <person name="Bao J."/>
            <person name="Han Y."/>
            <person name="Dong L."/>
            <person name="Ji J."/>
            <person name="Chen P."/>
            <person name="Wu S."/>
            <person name="Liu J."/>
            <person name="Xiao Y."/>
            <person name="Bu D."/>
            <person name="Tan J."/>
            <person name="Yang L."/>
            <person name="Ye C."/>
            <person name="Zhang J."/>
            <person name="Xu J."/>
            <person name="Zhou Y."/>
            <person name="Yu Y."/>
            <person name="Zhang B."/>
            <person name="Zhuang S."/>
            <person name="Wei H."/>
            <person name="Liu B."/>
            <person name="Lei M."/>
            <person name="Yu H."/>
            <person name="Li Y."/>
            <person name="Xu H."/>
            <person name="Wei S."/>
            <person name="He X."/>
            <person name="Fang L."/>
            <person name="Zhang Z."/>
            <person name="Zhang Y."/>
            <person name="Huang X."/>
            <person name="Su Z."/>
            <person name="Tong W."/>
            <person name="Li J."/>
            <person name="Tong Z."/>
            <person name="Li S."/>
            <person name="Ye J."/>
            <person name="Wang L."/>
            <person name="Fang L."/>
            <person name="Lei T."/>
            <person name="Chen C."/>
            <person name="Chen H."/>
            <person name="Xu Z."/>
            <person name="Li H."/>
            <person name="Huang H."/>
            <person name="Zhang F."/>
            <person name="Xu H."/>
            <person name="Li N."/>
            <person name="Zhao C."/>
            <person name="Li S."/>
            <person name="Dong L."/>
            <person name="Huang Y."/>
            <person name="Li L."/>
            <person name="Xi Y."/>
            <person name="Qi Q."/>
            <person name="Li W."/>
            <person name="Zhang B."/>
            <person name="Hu W."/>
            <person name="Zhang Y."/>
            <person name="Tian X."/>
            <person name="Jiao Y."/>
            <person name="Liang X."/>
            <person name="Jin J."/>
            <person name="Gao L."/>
            <person name="Zheng W."/>
            <person name="Hao B."/>
            <person name="Liu S."/>
            <person name="Wang W."/>
            <person name="Yuan L."/>
            <person name="Cao M."/>
            <person name="McDermott J."/>
            <person name="Samudrala R."/>
            <person name="Wang J."/>
            <person name="Wong G.K."/>
            <person name="Yang H."/>
        </authorList>
    </citation>
    <scope>NUCLEOTIDE SEQUENCE [LARGE SCALE GENOMIC DNA]</scope>
</reference>
<dbReference type="AlphaFoldDB" id="B9G052"/>
<dbReference type="InterPro" id="IPR027443">
    <property type="entry name" value="IPNS-like_sf"/>
</dbReference>
<gene>
    <name evidence="2" type="ORF">OsJ_26782</name>
</gene>
<sequence length="127" mass="13069">MPPLFLPPGYGHERSPSPPPPRPMAFAIPTVDPSLPCSATVPVVRVAACSCGFFHLTSHGDPHDTVASSVAAMRAFHEQPIASRSLCYSLAPVGGVTYSTIPIQQPPPLLSKGVGCSGGGGGERGRP</sequence>
<dbReference type="Proteomes" id="UP000007752">
    <property type="component" value="Chromosome 8"/>
</dbReference>
<dbReference type="Gene3D" id="2.60.120.330">
    <property type="entry name" value="B-lactam Antibiotic, Isopenicillin N Synthase, Chain"/>
    <property type="match status" value="1"/>
</dbReference>
<dbReference type="SUPFAM" id="SSF51197">
    <property type="entry name" value="Clavaminate synthase-like"/>
    <property type="match status" value="1"/>
</dbReference>
<organism evidence="2">
    <name type="scientific">Oryza sativa subsp. japonica</name>
    <name type="common">Rice</name>
    <dbReference type="NCBI Taxonomy" id="39947"/>
    <lineage>
        <taxon>Eukaryota</taxon>
        <taxon>Viridiplantae</taxon>
        <taxon>Streptophyta</taxon>
        <taxon>Embryophyta</taxon>
        <taxon>Tracheophyta</taxon>
        <taxon>Spermatophyta</taxon>
        <taxon>Magnoliopsida</taxon>
        <taxon>Liliopsida</taxon>
        <taxon>Poales</taxon>
        <taxon>Poaceae</taxon>
        <taxon>BOP clade</taxon>
        <taxon>Oryzoideae</taxon>
        <taxon>Oryzeae</taxon>
        <taxon>Oryzinae</taxon>
        <taxon>Oryza</taxon>
        <taxon>Oryza sativa</taxon>
    </lineage>
</organism>
<evidence type="ECO:0008006" key="3">
    <source>
        <dbReference type="Google" id="ProtNLM"/>
    </source>
</evidence>
<proteinExistence type="predicted"/>
<evidence type="ECO:0000313" key="2">
    <source>
        <dbReference type="EMBL" id="EEE68419.1"/>
    </source>
</evidence>
<dbReference type="EMBL" id="CM000145">
    <property type="protein sequence ID" value="EEE68419.1"/>
    <property type="molecule type" value="Genomic_DNA"/>
</dbReference>
<accession>B9G052</accession>
<evidence type="ECO:0000256" key="1">
    <source>
        <dbReference type="SAM" id="MobiDB-lite"/>
    </source>
</evidence>
<reference evidence="2" key="2">
    <citation type="submission" date="2008-12" db="EMBL/GenBank/DDBJ databases">
        <title>Improved gene annotation of the rice (Oryza sativa) genomes.</title>
        <authorList>
            <person name="Wang J."/>
            <person name="Li R."/>
            <person name="Fan W."/>
            <person name="Huang Q."/>
            <person name="Zhang J."/>
            <person name="Zhou Y."/>
            <person name="Hu Y."/>
            <person name="Zi S."/>
            <person name="Li J."/>
            <person name="Ni P."/>
            <person name="Zheng H."/>
            <person name="Zhang Y."/>
            <person name="Zhao M."/>
            <person name="Hao Q."/>
            <person name="McDermott J."/>
            <person name="Samudrala R."/>
            <person name="Kristiansen K."/>
            <person name="Wong G.K.-S."/>
        </authorList>
    </citation>
    <scope>NUCLEOTIDE SEQUENCE</scope>
</reference>
<feature type="region of interest" description="Disordered" evidence="1">
    <location>
        <begin position="1"/>
        <end position="25"/>
    </location>
</feature>